<keyword evidence="9" id="KW-0670">Pyruvate</keyword>
<dbReference type="GO" id="GO:0016407">
    <property type="term" value="F:acetyltransferase activity"/>
    <property type="evidence" value="ECO:0007669"/>
    <property type="project" value="TreeGrafter"/>
</dbReference>
<dbReference type="STRING" id="1073996.SAMN05444271_108108"/>
<dbReference type="Pfam" id="PF00364">
    <property type="entry name" value="Biotin_lipoyl"/>
    <property type="match status" value="1"/>
</dbReference>
<evidence type="ECO:0000256" key="3">
    <source>
        <dbReference type="ARBA" id="ARBA00022679"/>
    </source>
</evidence>
<dbReference type="Gene3D" id="4.10.320.10">
    <property type="entry name" value="E3-binding domain"/>
    <property type="match status" value="2"/>
</dbReference>
<evidence type="ECO:0000313" key="10">
    <source>
        <dbReference type="Proteomes" id="UP000198888"/>
    </source>
</evidence>
<dbReference type="PROSITE" id="PS51826">
    <property type="entry name" value="PSBD"/>
    <property type="match status" value="1"/>
</dbReference>
<evidence type="ECO:0000256" key="5">
    <source>
        <dbReference type="ARBA" id="ARBA00023315"/>
    </source>
</evidence>
<keyword evidence="5" id="KW-0012">Acyltransferase</keyword>
<keyword evidence="4" id="KW-0450">Lipoyl</keyword>
<feature type="domain" description="Peripheral subunit-binding (PSBD)" evidence="8">
    <location>
        <begin position="120"/>
        <end position="157"/>
    </location>
</feature>
<dbReference type="SUPFAM" id="SSF47005">
    <property type="entry name" value="Peripheral subunit-binding domain of 2-oxo acid dehydrogenase complex"/>
    <property type="match status" value="1"/>
</dbReference>
<keyword evidence="10" id="KW-1185">Reference proteome</keyword>
<sequence>MAVKAFTLPDVGEGVAEGELVTWLVEPGERVTEDQPVAEVETDKSLVEIPSPYNGTVKELLVDEGTIVPVGDEIISFDVDEDAVETDAEAESEAEPDRERDTTAAVEADEEVTTSEGRVFAPPRVRRLARELGVDIATVDGSGQAGRINEQDVREAAESGDEDETEGETSGPKPFTPSGKSAVSKGGESVSGAGLASDGETASTAASESPQPTPEAATRDRTAAAPATRKLADELGIDINAVPTDVEREGQPFVSPTDVRSYAEAQQDAHAADAAAVSEAAAEPAVDGAETRIPYRGIRRTIGEQMVRSKETIPHVSHHDTATVSDLVDLRTELKPVAAESGARLTYLPFVMKAVVRALKQMPVLNSTLDETNEEVVLRDDYHIGVAVATDAGLLVPVVRNVDQKTILELSEEVVDLAERARERKLSREEMQGGTFTITNYGAIGGEYATPIINHPETAILGLGAIEKRPVVEEHEDGDEVVARETLPLSLSIDHRVIDGAEGAEFTNRVIDYLEQPNRLLLEST</sequence>
<dbReference type="InterPro" id="IPR036625">
    <property type="entry name" value="E3-bd_dom_sf"/>
</dbReference>
<name>A0A1H6TWD8_9EURY</name>
<dbReference type="InterPro" id="IPR050743">
    <property type="entry name" value="2-oxoacid_DH_E2_comp"/>
</dbReference>
<dbReference type="PROSITE" id="PS50968">
    <property type="entry name" value="BIOTINYL_LIPOYL"/>
    <property type="match status" value="1"/>
</dbReference>
<keyword evidence="3 9" id="KW-0808">Transferase</keyword>
<evidence type="ECO:0000256" key="2">
    <source>
        <dbReference type="ARBA" id="ARBA00007317"/>
    </source>
</evidence>
<dbReference type="CDD" id="cd06849">
    <property type="entry name" value="lipoyl_domain"/>
    <property type="match status" value="1"/>
</dbReference>
<dbReference type="RefSeq" id="WP_089671948.1">
    <property type="nucleotide sequence ID" value="NZ_CP024845.1"/>
</dbReference>
<evidence type="ECO:0000256" key="1">
    <source>
        <dbReference type="ARBA" id="ARBA00001938"/>
    </source>
</evidence>
<evidence type="ECO:0000313" key="9">
    <source>
        <dbReference type="EMBL" id="SEI80590.1"/>
    </source>
</evidence>
<accession>A0A2H4Q3F0</accession>
<dbReference type="PANTHER" id="PTHR43178:SF5">
    <property type="entry name" value="LIPOAMIDE ACYLTRANSFERASE COMPONENT OF BRANCHED-CHAIN ALPHA-KETO ACID DEHYDROGENASE COMPLEX, MITOCHONDRIAL"/>
    <property type="match status" value="1"/>
</dbReference>
<dbReference type="Gene3D" id="2.40.50.100">
    <property type="match status" value="1"/>
</dbReference>
<dbReference type="InterPro" id="IPR004167">
    <property type="entry name" value="PSBD"/>
</dbReference>
<dbReference type="EMBL" id="FNYR01000008">
    <property type="protein sequence ID" value="SEI80590.1"/>
    <property type="molecule type" value="Genomic_DNA"/>
</dbReference>
<feature type="region of interest" description="Disordered" evidence="6">
    <location>
        <begin position="141"/>
        <end position="226"/>
    </location>
</feature>
<dbReference type="InterPro" id="IPR011053">
    <property type="entry name" value="Single_hybrid_motif"/>
</dbReference>
<proteinExistence type="inferred from homology"/>
<dbReference type="InterPro" id="IPR023213">
    <property type="entry name" value="CAT-like_dom_sf"/>
</dbReference>
<dbReference type="Proteomes" id="UP000198888">
    <property type="component" value="Unassembled WGS sequence"/>
</dbReference>
<dbReference type="GO" id="GO:0031405">
    <property type="term" value="F:lipoic acid binding"/>
    <property type="evidence" value="ECO:0007669"/>
    <property type="project" value="TreeGrafter"/>
</dbReference>
<dbReference type="GeneID" id="35002922"/>
<comment type="similarity">
    <text evidence="2">Belongs to the 2-oxoacid dehydrogenase family.</text>
</comment>
<dbReference type="Pfam" id="PF00198">
    <property type="entry name" value="2-oxoacid_dh"/>
    <property type="match status" value="1"/>
</dbReference>
<evidence type="ECO:0000256" key="6">
    <source>
        <dbReference type="SAM" id="MobiDB-lite"/>
    </source>
</evidence>
<dbReference type="OrthoDB" id="56234at2157"/>
<organism evidence="9 10">
    <name type="scientific">Halohasta litchfieldiae</name>
    <dbReference type="NCBI Taxonomy" id="1073996"/>
    <lineage>
        <taxon>Archaea</taxon>
        <taxon>Methanobacteriati</taxon>
        <taxon>Methanobacteriota</taxon>
        <taxon>Stenosarchaea group</taxon>
        <taxon>Halobacteria</taxon>
        <taxon>Halobacteriales</taxon>
        <taxon>Haloferacaceae</taxon>
        <taxon>Halohasta</taxon>
    </lineage>
</organism>
<feature type="region of interest" description="Disordered" evidence="6">
    <location>
        <begin position="87"/>
        <end position="120"/>
    </location>
</feature>
<dbReference type="Gene3D" id="3.30.559.10">
    <property type="entry name" value="Chloramphenicol acetyltransferase-like domain"/>
    <property type="match status" value="1"/>
</dbReference>
<feature type="compositionally biased region" description="Polar residues" evidence="6">
    <location>
        <begin position="200"/>
        <end position="210"/>
    </location>
</feature>
<dbReference type="AlphaFoldDB" id="A0A1H6TWD8"/>
<dbReference type="GO" id="GO:0005737">
    <property type="term" value="C:cytoplasm"/>
    <property type="evidence" value="ECO:0007669"/>
    <property type="project" value="TreeGrafter"/>
</dbReference>
<feature type="compositionally biased region" description="Acidic residues" evidence="6">
    <location>
        <begin position="158"/>
        <end position="167"/>
    </location>
</feature>
<evidence type="ECO:0000259" key="7">
    <source>
        <dbReference type="PROSITE" id="PS50968"/>
    </source>
</evidence>
<dbReference type="Pfam" id="PF02817">
    <property type="entry name" value="E3_binding"/>
    <property type="match status" value="1"/>
</dbReference>
<evidence type="ECO:0000259" key="8">
    <source>
        <dbReference type="PROSITE" id="PS51826"/>
    </source>
</evidence>
<gene>
    <name evidence="9" type="ORF">SAMN05444271_108108</name>
</gene>
<dbReference type="FunFam" id="3.30.559.10:FF:000007">
    <property type="entry name" value="Dihydrolipoamide acetyltransferase component of pyruvate dehydrogenase complex"/>
    <property type="match status" value="1"/>
</dbReference>
<dbReference type="SUPFAM" id="SSF51230">
    <property type="entry name" value="Single hybrid motif"/>
    <property type="match status" value="1"/>
</dbReference>
<protein>
    <submittedName>
        <fullName evidence="9">Pyruvate dehydrogenase E2 component (Dihydrolipoamide acetyltransferase)</fullName>
    </submittedName>
</protein>
<accession>A0A1H6TWD8</accession>
<dbReference type="KEGG" id="hae:halTADL_2147"/>
<dbReference type="InterPro" id="IPR000089">
    <property type="entry name" value="Biotin_lipoyl"/>
</dbReference>
<comment type="cofactor">
    <cofactor evidence="1">
        <name>(R)-lipoate</name>
        <dbReference type="ChEBI" id="CHEBI:83088"/>
    </cofactor>
</comment>
<evidence type="ECO:0000256" key="4">
    <source>
        <dbReference type="ARBA" id="ARBA00022823"/>
    </source>
</evidence>
<dbReference type="PANTHER" id="PTHR43178">
    <property type="entry name" value="DIHYDROLIPOAMIDE ACETYLTRANSFERASE COMPONENT OF PYRUVATE DEHYDROGENASE COMPLEX"/>
    <property type="match status" value="1"/>
</dbReference>
<feature type="domain" description="Lipoyl-binding" evidence="7">
    <location>
        <begin position="3"/>
        <end position="78"/>
    </location>
</feature>
<dbReference type="InterPro" id="IPR001078">
    <property type="entry name" value="2-oxoacid_DH_actylTfrase"/>
</dbReference>
<reference evidence="9 10" key="1">
    <citation type="submission" date="2016-10" db="EMBL/GenBank/DDBJ databases">
        <authorList>
            <person name="de Groot N.N."/>
        </authorList>
    </citation>
    <scope>NUCLEOTIDE SEQUENCE [LARGE SCALE GENOMIC DNA]</scope>
    <source>
        <strain evidence="9 10">DSM 22187</strain>
    </source>
</reference>
<dbReference type="SUPFAM" id="SSF52777">
    <property type="entry name" value="CoA-dependent acyltransferases"/>
    <property type="match status" value="1"/>
</dbReference>